<reference evidence="2" key="1">
    <citation type="submission" date="2016-01" db="EMBL/GenBank/DDBJ databases">
        <authorList>
            <person name="Mitreva M."/>
            <person name="Pepin K.H."/>
            <person name="Mihindukulasuriya K.A."/>
            <person name="Fulton R."/>
            <person name="Fronick C."/>
            <person name="O'Laughlin M."/>
            <person name="Miner T."/>
            <person name="Herter B."/>
            <person name="Rosa B.A."/>
            <person name="Cordes M."/>
            <person name="Tomlinson C."/>
            <person name="Wollam A."/>
            <person name="Palsikar V.B."/>
            <person name="Mardis E.R."/>
            <person name="Wilson R.K."/>
        </authorList>
    </citation>
    <scope>NUCLEOTIDE SEQUENCE [LARGE SCALE GENOMIC DNA]</scope>
    <source>
        <strain evidence="2">GED7749B</strain>
    </source>
</reference>
<dbReference type="Proteomes" id="UP000070376">
    <property type="component" value="Unassembled WGS sequence"/>
</dbReference>
<proteinExistence type="predicted"/>
<sequence length="52" mass="6172">MAIKKKTNLALYACQRFTKNRPLVSHFKVYFARPRCMDVRDLRKNRAPLSMS</sequence>
<protein>
    <submittedName>
        <fullName evidence="1">Uncharacterized protein</fullName>
    </submittedName>
</protein>
<gene>
    <name evidence="1" type="ORF">HMPREF3213_00144</name>
</gene>
<dbReference type="EMBL" id="LRPN01000005">
    <property type="protein sequence ID" value="KWZ86233.1"/>
    <property type="molecule type" value="Genomic_DNA"/>
</dbReference>
<accession>A0A133L2M0</accession>
<dbReference type="AlphaFoldDB" id="A0A133L2M0"/>
<organism evidence="1 2">
    <name type="scientific">Heyndrickxia coagulans</name>
    <name type="common">Weizmannia coagulans</name>
    <dbReference type="NCBI Taxonomy" id="1398"/>
    <lineage>
        <taxon>Bacteria</taxon>
        <taxon>Bacillati</taxon>
        <taxon>Bacillota</taxon>
        <taxon>Bacilli</taxon>
        <taxon>Bacillales</taxon>
        <taxon>Bacillaceae</taxon>
        <taxon>Heyndrickxia</taxon>
    </lineage>
</organism>
<name>A0A133L2M0_HEYCO</name>
<comment type="caution">
    <text evidence="1">The sequence shown here is derived from an EMBL/GenBank/DDBJ whole genome shotgun (WGS) entry which is preliminary data.</text>
</comment>
<evidence type="ECO:0000313" key="2">
    <source>
        <dbReference type="Proteomes" id="UP000070376"/>
    </source>
</evidence>
<evidence type="ECO:0000313" key="1">
    <source>
        <dbReference type="EMBL" id="KWZ86233.1"/>
    </source>
</evidence>